<dbReference type="SUPFAM" id="SSF46894">
    <property type="entry name" value="C-terminal effector domain of the bipartite response regulators"/>
    <property type="match status" value="1"/>
</dbReference>
<evidence type="ECO:0000259" key="5">
    <source>
        <dbReference type="PROSITE" id="PS50043"/>
    </source>
</evidence>
<keyword evidence="3" id="KW-0804">Transcription</keyword>
<gene>
    <name evidence="6" type="ORF">AVDCRST_MAG61-1873</name>
</gene>
<evidence type="ECO:0000256" key="1">
    <source>
        <dbReference type="ARBA" id="ARBA00023015"/>
    </source>
</evidence>
<dbReference type="GO" id="GO:0003677">
    <property type="term" value="F:DNA binding"/>
    <property type="evidence" value="ECO:0007669"/>
    <property type="project" value="UniProtKB-KW"/>
</dbReference>
<dbReference type="PANTHER" id="PTHR44688:SF16">
    <property type="entry name" value="DNA-BINDING TRANSCRIPTIONAL ACTIVATOR DEVR_DOSR"/>
    <property type="match status" value="1"/>
</dbReference>
<proteinExistence type="predicted"/>
<dbReference type="AlphaFoldDB" id="A0A6J4KSZ4"/>
<feature type="region of interest" description="Disordered" evidence="4">
    <location>
        <begin position="365"/>
        <end position="386"/>
    </location>
</feature>
<evidence type="ECO:0000313" key="6">
    <source>
        <dbReference type="EMBL" id="CAA9313212.1"/>
    </source>
</evidence>
<dbReference type="PROSITE" id="PS50043">
    <property type="entry name" value="HTH_LUXR_2"/>
    <property type="match status" value="1"/>
</dbReference>
<dbReference type="InterPro" id="IPR036388">
    <property type="entry name" value="WH-like_DNA-bd_sf"/>
</dbReference>
<evidence type="ECO:0000256" key="4">
    <source>
        <dbReference type="SAM" id="MobiDB-lite"/>
    </source>
</evidence>
<dbReference type="GO" id="GO:0006355">
    <property type="term" value="P:regulation of DNA-templated transcription"/>
    <property type="evidence" value="ECO:0007669"/>
    <property type="project" value="InterPro"/>
</dbReference>
<sequence length="386" mass="42037">MLASMDRLARLQRAEEKIARLAGQGLDVVNLWRACTPVLADAVPHYLGPCCFTLDPASRLITSHFQEGLPEFPAEWLAEEYTGEDVNHISDVVRSPDGISTLHQATNGNPSQSPRWHANMAYGGDQELIAALRTRSGDVWGALSLYREPDRPLFDDQALAFVRRVSPILADGVRRGLLVGEASEPEGPGAPGMIVLGPDWQPESTSPGVEQWLAELPDGDRPRGRLPSAVLAVAGRAVRAVGSAGDVAEVAVARVLTRSGTWVILHGVPLTTGVGRVAVIVEPAHPALLSPLLMSAYGLTTREQHLTRLVLQGYSTIEIAEQLVISPHTVQQHLKNVFDKTGVRSRRDLVAKVFFAHYEPRLRDNEHRAAHDRPLRGGPTSSGWQR</sequence>
<feature type="compositionally biased region" description="Basic and acidic residues" evidence="4">
    <location>
        <begin position="365"/>
        <end position="375"/>
    </location>
</feature>
<evidence type="ECO:0000256" key="2">
    <source>
        <dbReference type="ARBA" id="ARBA00023125"/>
    </source>
</evidence>
<protein>
    <submittedName>
        <fullName evidence="6">Transcriptional regulator, LuxR family</fullName>
    </submittedName>
</protein>
<reference evidence="6" key="1">
    <citation type="submission" date="2020-02" db="EMBL/GenBank/DDBJ databases">
        <authorList>
            <person name="Meier V. D."/>
        </authorList>
    </citation>
    <scope>NUCLEOTIDE SEQUENCE</scope>
    <source>
        <strain evidence="6">AVDCRST_MAG61</strain>
    </source>
</reference>
<dbReference type="PANTHER" id="PTHR44688">
    <property type="entry name" value="DNA-BINDING TRANSCRIPTIONAL ACTIVATOR DEVR_DOSR"/>
    <property type="match status" value="1"/>
</dbReference>
<dbReference type="Pfam" id="PF00196">
    <property type="entry name" value="GerE"/>
    <property type="match status" value="1"/>
</dbReference>
<keyword evidence="1" id="KW-0805">Transcription regulation</keyword>
<dbReference type="SMART" id="SM00421">
    <property type="entry name" value="HTH_LUXR"/>
    <property type="match status" value="1"/>
</dbReference>
<dbReference type="PROSITE" id="PS00622">
    <property type="entry name" value="HTH_LUXR_1"/>
    <property type="match status" value="1"/>
</dbReference>
<feature type="domain" description="HTH luxR-type" evidence="5">
    <location>
        <begin position="292"/>
        <end position="358"/>
    </location>
</feature>
<dbReference type="Gene3D" id="1.10.10.10">
    <property type="entry name" value="Winged helix-like DNA-binding domain superfamily/Winged helix DNA-binding domain"/>
    <property type="match status" value="1"/>
</dbReference>
<dbReference type="PRINTS" id="PR00038">
    <property type="entry name" value="HTHLUXR"/>
</dbReference>
<dbReference type="InterPro" id="IPR016032">
    <property type="entry name" value="Sig_transdc_resp-reg_C-effctor"/>
</dbReference>
<keyword evidence="2" id="KW-0238">DNA-binding</keyword>
<dbReference type="CDD" id="cd06170">
    <property type="entry name" value="LuxR_C_like"/>
    <property type="match status" value="1"/>
</dbReference>
<accession>A0A6J4KSZ4</accession>
<organism evidence="6">
    <name type="scientific">uncultured Friedmanniella sp</name>
    <dbReference type="NCBI Taxonomy" id="335381"/>
    <lineage>
        <taxon>Bacteria</taxon>
        <taxon>Bacillati</taxon>
        <taxon>Actinomycetota</taxon>
        <taxon>Actinomycetes</taxon>
        <taxon>Propionibacteriales</taxon>
        <taxon>Nocardioidaceae</taxon>
        <taxon>Friedmanniella</taxon>
        <taxon>environmental samples</taxon>
    </lineage>
</organism>
<dbReference type="InterPro" id="IPR000792">
    <property type="entry name" value="Tscrpt_reg_LuxR_C"/>
</dbReference>
<dbReference type="EMBL" id="CADCTT010000245">
    <property type="protein sequence ID" value="CAA9313212.1"/>
    <property type="molecule type" value="Genomic_DNA"/>
</dbReference>
<evidence type="ECO:0000256" key="3">
    <source>
        <dbReference type="ARBA" id="ARBA00023163"/>
    </source>
</evidence>
<name>A0A6J4KSZ4_9ACTN</name>